<organism evidence="9 10">
    <name type="scientific">Brooklawnia propionicigenes</name>
    <dbReference type="NCBI Taxonomy" id="3041175"/>
    <lineage>
        <taxon>Bacteria</taxon>
        <taxon>Bacillati</taxon>
        <taxon>Actinomycetota</taxon>
        <taxon>Actinomycetes</taxon>
        <taxon>Propionibacteriales</taxon>
        <taxon>Propionibacteriaceae</taxon>
        <taxon>Brooklawnia</taxon>
    </lineage>
</organism>
<evidence type="ECO:0000256" key="1">
    <source>
        <dbReference type="ARBA" id="ARBA00004811"/>
    </source>
</evidence>
<feature type="binding site" evidence="7">
    <location>
        <position position="67"/>
    </location>
    <ligand>
        <name>phosphoenolpyruvate</name>
        <dbReference type="ChEBI" id="CHEBI:58702"/>
    </ligand>
</feature>
<dbReference type="KEGG" id="broo:brsh051_27610"/>
<feature type="binding site" evidence="7">
    <location>
        <position position="360"/>
    </location>
    <ligand>
        <name>phosphoenolpyruvate</name>
        <dbReference type="ChEBI" id="CHEBI:58702"/>
    </ligand>
</feature>
<evidence type="ECO:0000256" key="2">
    <source>
        <dbReference type="ARBA" id="ARBA00009948"/>
    </source>
</evidence>
<keyword evidence="7" id="KW-0963">Cytoplasm</keyword>
<evidence type="ECO:0000313" key="9">
    <source>
        <dbReference type="EMBL" id="BEH03480.1"/>
    </source>
</evidence>
<keyword evidence="10" id="KW-1185">Reference proteome</keyword>
<feature type="binding site" evidence="7">
    <location>
        <position position="139"/>
    </location>
    <ligand>
        <name>3-phosphoshikimate</name>
        <dbReference type="ChEBI" id="CHEBI:145989"/>
    </ligand>
</feature>
<evidence type="ECO:0000313" key="10">
    <source>
        <dbReference type="Proteomes" id="UP001431656"/>
    </source>
</evidence>
<evidence type="ECO:0000259" key="8">
    <source>
        <dbReference type="Pfam" id="PF00275"/>
    </source>
</evidence>
<gene>
    <name evidence="7 9" type="primary">aroA</name>
    <name evidence="9" type="ORF">brsh051_27610</name>
</gene>
<dbReference type="GO" id="GO:0009423">
    <property type="term" value="P:chorismate biosynthetic process"/>
    <property type="evidence" value="ECO:0007669"/>
    <property type="project" value="UniProtKB-UniRule"/>
</dbReference>
<dbReference type="PANTHER" id="PTHR21090">
    <property type="entry name" value="AROM/DEHYDROQUINATE SYNTHASE"/>
    <property type="match status" value="1"/>
</dbReference>
<dbReference type="PIRSF" id="PIRSF000505">
    <property type="entry name" value="EPSPS"/>
    <property type="match status" value="1"/>
</dbReference>
<dbReference type="SUPFAM" id="SSF55205">
    <property type="entry name" value="EPT/RTPC-like"/>
    <property type="match status" value="1"/>
</dbReference>
<dbReference type="InterPro" id="IPR006264">
    <property type="entry name" value="EPSP_synthase"/>
</dbReference>
<comment type="pathway">
    <text evidence="1 7">Metabolic intermediate biosynthesis; chorismate biosynthesis; chorismate from D-erythrose 4-phosphate and phosphoenolpyruvate: step 6/7.</text>
</comment>
<evidence type="ECO:0000256" key="3">
    <source>
        <dbReference type="ARBA" id="ARBA00022605"/>
    </source>
</evidence>
<feature type="binding site" evidence="7">
    <location>
        <position position="385"/>
    </location>
    <ligand>
        <name>phosphoenolpyruvate</name>
        <dbReference type="ChEBI" id="CHEBI:58702"/>
    </ligand>
</feature>
<keyword evidence="4 7" id="KW-0808">Transferase</keyword>
<feature type="domain" description="Enolpyruvate transferase" evidence="8">
    <location>
        <begin position="1"/>
        <end position="393"/>
    </location>
</feature>
<comment type="function">
    <text evidence="7">Catalyzes the transfer of the enolpyruvyl moiety of phosphoenolpyruvate (PEP) to the 5-hydroxyl of shikimate-3-phosphate (S3P) to produce enolpyruvyl shikimate-3-phosphate and inorganic phosphate.</text>
</comment>
<dbReference type="HAMAP" id="MF_00210">
    <property type="entry name" value="EPSP_synth"/>
    <property type="match status" value="1"/>
</dbReference>
<dbReference type="InterPro" id="IPR023193">
    <property type="entry name" value="EPSP_synthase_CS"/>
</dbReference>
<protein>
    <recommendedName>
        <fullName evidence="7">3-phosphoshikimate 1-carboxyvinyltransferase</fullName>
        <ecNumber evidence="7">2.5.1.19</ecNumber>
    </recommendedName>
    <alternativeName>
        <fullName evidence="7">5-enolpyruvylshikimate-3-phosphate synthase</fullName>
        <shortName evidence="7">EPSP synthase</shortName>
        <shortName evidence="7">EPSPS</shortName>
    </alternativeName>
</protein>
<dbReference type="PROSITE" id="PS00885">
    <property type="entry name" value="EPSP_SYNTHASE_2"/>
    <property type="match status" value="1"/>
</dbReference>
<name>A0AAN0KJQ2_9ACTN</name>
<feature type="binding site" evidence="7">
    <location>
        <position position="95"/>
    </location>
    <ligand>
        <name>phosphoenolpyruvate</name>
        <dbReference type="ChEBI" id="CHEBI:58702"/>
    </ligand>
</feature>
<comment type="caution">
    <text evidence="7">Lacks conserved residue(s) required for the propagation of feature annotation.</text>
</comment>
<dbReference type="NCBIfam" id="TIGR01356">
    <property type="entry name" value="aroA"/>
    <property type="match status" value="1"/>
</dbReference>
<dbReference type="Proteomes" id="UP001431656">
    <property type="component" value="Chromosome"/>
</dbReference>
<evidence type="ECO:0000256" key="7">
    <source>
        <dbReference type="HAMAP-Rule" id="MF_00210"/>
    </source>
</evidence>
<dbReference type="GO" id="GO:0008652">
    <property type="term" value="P:amino acid biosynthetic process"/>
    <property type="evidence" value="ECO:0007669"/>
    <property type="project" value="UniProtKB-KW"/>
</dbReference>
<comment type="similarity">
    <text evidence="2 7">Belongs to the EPSP synthase family.</text>
</comment>
<sequence length="406" mass="42430">MLAALADAPSTLIGLLAARDTELMIAALRALGVRIDIPLDATEHIVRVAPPAHFTPCPEGIDCGLAGTVMRFVPPIAALAGGRSYFFGDPHATQRPMSPLLDGLAQLGVQLDNDALPFTMDSPAQLGGPRVQIDSSTSSQFISALLLTAARLPAGIDLVHRGATVPSLPHIEMTLAMLRSRGVQVDDSEQGRWRVAPGPIAARDQRIEPDLTNAAVFLAAGVLSGGQVTVPAWPARTTQPGALIADILRRMGATAELTDDGLTAYAPGELHGAEIDLHEASELTPVVAGLAAFASGPTTISGVAHIRGHETDRLAAIEAELSSVGIEVHQTADGLVIHGAGPRGAGLAPTRVLRAYADHRLAHLAALIGLIVPGVQLDDIGSVSKTMPDFVSRWQRMLDETQDAVR</sequence>
<dbReference type="PANTHER" id="PTHR21090:SF5">
    <property type="entry name" value="PENTAFUNCTIONAL AROM POLYPEPTIDE"/>
    <property type="match status" value="1"/>
</dbReference>
<dbReference type="Pfam" id="PF00275">
    <property type="entry name" value="EPSP_synthase"/>
    <property type="match status" value="1"/>
</dbReference>
<evidence type="ECO:0000256" key="4">
    <source>
        <dbReference type="ARBA" id="ARBA00022679"/>
    </source>
</evidence>
<dbReference type="GO" id="GO:0009073">
    <property type="term" value="P:aromatic amino acid family biosynthetic process"/>
    <property type="evidence" value="ECO:0007669"/>
    <property type="project" value="UniProtKB-KW"/>
</dbReference>
<dbReference type="CDD" id="cd01556">
    <property type="entry name" value="EPSP_synthase"/>
    <property type="match status" value="1"/>
</dbReference>
<evidence type="ECO:0000256" key="6">
    <source>
        <dbReference type="ARBA" id="ARBA00044633"/>
    </source>
</evidence>
<comment type="subcellular location">
    <subcellularLocation>
        <location evidence="7">Cytoplasm</location>
    </subcellularLocation>
</comment>
<feature type="binding site" evidence="7">
    <location>
        <position position="282"/>
    </location>
    <ligand>
        <name>3-phosphoshikimate</name>
        <dbReference type="ChEBI" id="CHEBI:145989"/>
    </ligand>
</feature>
<keyword evidence="3 7" id="KW-0028">Amino-acid biosynthesis</keyword>
<keyword evidence="5 7" id="KW-0057">Aromatic amino acid biosynthesis</keyword>
<dbReference type="Gene3D" id="3.65.10.10">
    <property type="entry name" value="Enolpyruvate transferase domain"/>
    <property type="match status" value="2"/>
</dbReference>
<feature type="binding site" evidence="7">
    <location>
        <position position="138"/>
    </location>
    <ligand>
        <name>3-phosphoshikimate</name>
        <dbReference type="ChEBI" id="CHEBI:145989"/>
    </ligand>
</feature>
<dbReference type="EC" id="2.5.1.19" evidence="7"/>
<dbReference type="GO" id="GO:0003866">
    <property type="term" value="F:3-phosphoshikimate 1-carboxyvinyltransferase activity"/>
    <property type="evidence" value="ECO:0007669"/>
    <property type="project" value="UniProtKB-UniRule"/>
</dbReference>
<reference evidence="9" key="1">
    <citation type="journal article" date="2024" name="Int. J. Syst. Evol. Microbiol.">
        <title>Brooklawnia propionicigenes sp. nov., a facultatively anaerobic, propionate-producing bacterium isolated from a methanogenic reactor treating waste from cattle farms.</title>
        <authorList>
            <person name="Akita Y."/>
            <person name="Ueki A."/>
            <person name="Tonouchi A."/>
            <person name="Sugawara Y."/>
            <person name="Honma S."/>
            <person name="Kaku N."/>
            <person name="Ueki K."/>
        </authorList>
    </citation>
    <scope>NUCLEOTIDE SEQUENCE</scope>
    <source>
        <strain evidence="9">SH051</strain>
    </source>
</reference>
<feature type="binding site" evidence="7">
    <location>
        <position position="313"/>
    </location>
    <ligand>
        <name>phosphoenolpyruvate</name>
        <dbReference type="ChEBI" id="CHEBI:58702"/>
    </ligand>
</feature>
<comment type="catalytic activity">
    <reaction evidence="6">
        <text>3-phosphoshikimate + phosphoenolpyruvate = 5-O-(1-carboxyvinyl)-3-phosphoshikimate + phosphate</text>
        <dbReference type="Rhea" id="RHEA:21256"/>
        <dbReference type="ChEBI" id="CHEBI:43474"/>
        <dbReference type="ChEBI" id="CHEBI:57701"/>
        <dbReference type="ChEBI" id="CHEBI:58702"/>
        <dbReference type="ChEBI" id="CHEBI:145989"/>
        <dbReference type="EC" id="2.5.1.19"/>
    </reaction>
    <physiologicalReaction direction="left-to-right" evidence="6">
        <dbReference type="Rhea" id="RHEA:21257"/>
    </physiologicalReaction>
</comment>
<dbReference type="PROSITE" id="PS00104">
    <property type="entry name" value="EPSP_SYNTHASE_1"/>
    <property type="match status" value="1"/>
</dbReference>
<dbReference type="InterPro" id="IPR036968">
    <property type="entry name" value="Enolpyruvate_Tfrase_sf"/>
</dbReference>
<evidence type="ECO:0000256" key="5">
    <source>
        <dbReference type="ARBA" id="ARBA00023141"/>
    </source>
</evidence>
<dbReference type="EMBL" id="AP028056">
    <property type="protein sequence ID" value="BEH03480.1"/>
    <property type="molecule type" value="Genomic_DNA"/>
</dbReference>
<feature type="binding site" evidence="7">
    <location>
        <position position="167"/>
    </location>
    <ligand>
        <name>3-phosphoshikimate</name>
        <dbReference type="ChEBI" id="CHEBI:145989"/>
    </ligand>
</feature>
<dbReference type="AlphaFoldDB" id="A0AAN0KJQ2"/>
<comment type="subunit">
    <text evidence="7">Monomer.</text>
</comment>
<feature type="binding site" evidence="7">
    <location>
        <position position="140"/>
    </location>
    <ligand>
        <name>3-phosphoshikimate</name>
        <dbReference type="ChEBI" id="CHEBI:145989"/>
    </ligand>
</feature>
<dbReference type="InterPro" id="IPR001986">
    <property type="entry name" value="Enolpyruvate_Tfrase_dom"/>
</dbReference>
<feature type="binding site" evidence="7">
    <location>
        <position position="309"/>
    </location>
    <ligand>
        <name>3-phosphoshikimate</name>
        <dbReference type="ChEBI" id="CHEBI:145989"/>
    </ligand>
</feature>
<accession>A0AAN0KJQ2</accession>
<dbReference type="InterPro" id="IPR013792">
    <property type="entry name" value="RNA3'P_cycl/enolpyr_Trfase_a/b"/>
</dbReference>
<feature type="active site" description="Proton acceptor" evidence="7">
    <location>
        <position position="282"/>
    </location>
</feature>
<dbReference type="FunFam" id="3.65.10.10:FF:000011">
    <property type="entry name" value="3-phosphoshikimate 1-carboxyvinyltransferase"/>
    <property type="match status" value="1"/>
</dbReference>
<proteinExistence type="inferred from homology"/>
<feature type="binding site" evidence="7">
    <location>
        <position position="140"/>
    </location>
    <ligand>
        <name>phosphoenolpyruvate</name>
        <dbReference type="ChEBI" id="CHEBI:58702"/>
    </ligand>
</feature>
<dbReference type="GO" id="GO:0005737">
    <property type="term" value="C:cytoplasm"/>
    <property type="evidence" value="ECO:0007669"/>
    <property type="project" value="UniProtKB-SubCell"/>
</dbReference>